<accession>L9WU87</accession>
<organism evidence="1 2">
    <name type="scientific">Natronococcus jeotgali DSM 18795</name>
    <dbReference type="NCBI Taxonomy" id="1227498"/>
    <lineage>
        <taxon>Archaea</taxon>
        <taxon>Methanobacteriati</taxon>
        <taxon>Methanobacteriota</taxon>
        <taxon>Stenosarchaea group</taxon>
        <taxon>Halobacteria</taxon>
        <taxon>Halobacteriales</taxon>
        <taxon>Natrialbaceae</taxon>
        <taxon>Natronococcus</taxon>
    </lineage>
</organism>
<reference evidence="1 2" key="1">
    <citation type="journal article" date="2014" name="PLoS Genet.">
        <title>Phylogenetically driven sequencing of extremely halophilic archaea reveals strategies for static and dynamic osmo-response.</title>
        <authorList>
            <person name="Becker E.A."/>
            <person name="Seitzer P.M."/>
            <person name="Tritt A."/>
            <person name="Larsen D."/>
            <person name="Krusor M."/>
            <person name="Yao A.I."/>
            <person name="Wu D."/>
            <person name="Madern D."/>
            <person name="Eisen J.A."/>
            <person name="Darling A.E."/>
            <person name="Facciotti M.T."/>
        </authorList>
    </citation>
    <scope>NUCLEOTIDE SEQUENCE [LARGE SCALE GENOMIC DNA]</scope>
    <source>
        <strain evidence="1 2">DSM 18795</strain>
    </source>
</reference>
<dbReference type="Proteomes" id="UP000011531">
    <property type="component" value="Unassembled WGS sequence"/>
</dbReference>
<comment type="caution">
    <text evidence="1">The sequence shown here is derived from an EMBL/GenBank/DDBJ whole genome shotgun (WGS) entry which is preliminary data.</text>
</comment>
<evidence type="ECO:0000313" key="1">
    <source>
        <dbReference type="EMBL" id="ELY52776.1"/>
    </source>
</evidence>
<proteinExistence type="predicted"/>
<name>L9WU87_9EURY</name>
<sequence>MVLSLLLQLAVNLVRSRIALMRVRQIGFDMSVDTTDNVLWIGAIGEDNCIRFNRYETLFSKEPP</sequence>
<evidence type="ECO:0000313" key="2">
    <source>
        <dbReference type="Proteomes" id="UP000011531"/>
    </source>
</evidence>
<keyword evidence="2" id="KW-1185">Reference proteome</keyword>
<gene>
    <name evidence="1" type="ORF">C492_19117</name>
</gene>
<dbReference type="AlphaFoldDB" id="L9WU87"/>
<protein>
    <submittedName>
        <fullName evidence="1">Uncharacterized protein</fullName>
    </submittedName>
</protein>
<dbReference type="EMBL" id="AOIA01000154">
    <property type="protein sequence ID" value="ELY52776.1"/>
    <property type="molecule type" value="Genomic_DNA"/>
</dbReference>